<name>A0A1H9WNG2_9MICO</name>
<evidence type="ECO:0000313" key="3">
    <source>
        <dbReference type="Proteomes" id="UP000199019"/>
    </source>
</evidence>
<dbReference type="Pfam" id="PF18029">
    <property type="entry name" value="Glyoxalase_6"/>
    <property type="match status" value="1"/>
</dbReference>
<feature type="domain" description="Glyoxalase-like" evidence="1">
    <location>
        <begin position="38"/>
        <end position="154"/>
    </location>
</feature>
<dbReference type="Gene3D" id="3.10.180.10">
    <property type="entry name" value="2,3-Dihydroxybiphenyl 1,2-Dioxygenase, domain 1"/>
    <property type="match status" value="1"/>
</dbReference>
<dbReference type="InterPro" id="IPR041581">
    <property type="entry name" value="Glyoxalase_6"/>
</dbReference>
<dbReference type="PANTHER" id="PTHR35908">
    <property type="entry name" value="HYPOTHETICAL FUSION PROTEIN"/>
    <property type="match status" value="1"/>
</dbReference>
<dbReference type="SUPFAM" id="SSF54593">
    <property type="entry name" value="Glyoxalase/Bleomycin resistance protein/Dihydroxybiphenyl dioxygenase"/>
    <property type="match status" value="1"/>
</dbReference>
<proteinExistence type="predicted"/>
<evidence type="ECO:0000313" key="2">
    <source>
        <dbReference type="EMBL" id="SES34963.1"/>
    </source>
</evidence>
<organism evidence="2 3">
    <name type="scientific">Pedococcus cremeus</name>
    <dbReference type="NCBI Taxonomy" id="587636"/>
    <lineage>
        <taxon>Bacteria</taxon>
        <taxon>Bacillati</taxon>
        <taxon>Actinomycetota</taxon>
        <taxon>Actinomycetes</taxon>
        <taxon>Micrococcales</taxon>
        <taxon>Intrasporangiaceae</taxon>
        <taxon>Pedococcus</taxon>
    </lineage>
</organism>
<reference evidence="3" key="1">
    <citation type="submission" date="2016-10" db="EMBL/GenBank/DDBJ databases">
        <authorList>
            <person name="Varghese N."/>
            <person name="Submissions S."/>
        </authorList>
    </citation>
    <scope>NUCLEOTIDE SEQUENCE [LARGE SCALE GENOMIC DNA]</scope>
    <source>
        <strain evidence="3">CGMCC 1.6963</strain>
    </source>
</reference>
<dbReference type="AlphaFoldDB" id="A0A1H9WNG2"/>
<dbReference type="CDD" id="cd06587">
    <property type="entry name" value="VOC"/>
    <property type="match status" value="1"/>
</dbReference>
<keyword evidence="3" id="KW-1185">Reference proteome</keyword>
<dbReference type="InterPro" id="IPR029068">
    <property type="entry name" value="Glyas_Bleomycin-R_OHBP_Dase"/>
</dbReference>
<dbReference type="Proteomes" id="UP000199019">
    <property type="component" value="Unassembled WGS sequence"/>
</dbReference>
<accession>A0A1H9WNG2</accession>
<dbReference type="EMBL" id="FOHB01000005">
    <property type="protein sequence ID" value="SES34963.1"/>
    <property type="molecule type" value="Genomic_DNA"/>
</dbReference>
<protein>
    <recommendedName>
        <fullName evidence="1">Glyoxalase-like domain-containing protein</fullName>
    </recommendedName>
</protein>
<evidence type="ECO:0000259" key="1">
    <source>
        <dbReference type="Pfam" id="PF18029"/>
    </source>
</evidence>
<gene>
    <name evidence="2" type="ORF">SAMN05216199_3026</name>
</gene>
<dbReference type="PANTHER" id="PTHR35908:SF1">
    <property type="entry name" value="CONSERVED PROTEIN"/>
    <property type="match status" value="1"/>
</dbReference>
<sequence>MPGGDHPAYRASWLGSRVPTDHLRPTTPLCHRGGMRVSVVLDCLDPKALVPFWCAALGYEPAGSIEDFEVLVPREGEPPGPVFILQQVAEPKVGKNRSHLDIHPPLERGVESLVDELESRGGRRVGHPVLDLYEELGIWWQVMADPEGNEFDVVADAGHPLP</sequence>
<dbReference type="STRING" id="587636.SAMN05216199_3026"/>